<accession>A0AAQ3QM16</accession>
<proteinExistence type="inferred from homology"/>
<keyword evidence="3" id="KW-0328">Glycosyltransferase</keyword>
<protein>
    <recommendedName>
        <fullName evidence="4">Glycosyltransferase</fullName>
        <ecNumber evidence="4">2.4.1.-</ecNumber>
    </recommendedName>
</protein>
<dbReference type="SUPFAM" id="SSF53756">
    <property type="entry name" value="UDP-Glycosyltransferase/glycogen phosphorylase"/>
    <property type="match status" value="1"/>
</dbReference>
<sequence length="491" mass="53760">MDSSSPLHVLMFPYLAFGHISPFLQLARKLCAAGDVRITFLSAAANLSRIQSLLPALPSVTVVPLQLPALPGLPAGAESTADLPADSPAVELLKLAVDGTRPQVELLLRELRPHLAVFDFGMHWLPAVAEPLGVRTVFFSVFAAVSTAYFTVPARRLHGPNPTLEDLKAPPTGFPAGDASSIRSVPYYQAANFLYIFKSFNGGPCLYERVVKCIESCSAIMAKTSVEMEGPYIDYVERQFGKPMLLTGPLAPEPPKGKLETRWAKWLGGFPKGAVVFSSFGSETFLTDDGARELLLGLEMSGLPFLVVLNFPAKRVPGGTNLPGGGGAEEELRKRLPEGFEERVQGRGIVHSGWVQQQHILRHESVGCFVCHAGLSSVMEGVVAGCRLVMMPQKGDQYVNAKLFAGDLGIGVEVERRDEDGWFAREAVFAAVRKVMPPPVMTEEDEEESENGMWKKVKEKHGKWREFLMNKELQDGYVVELVERMRKLANA</sequence>
<evidence type="ECO:0000256" key="3">
    <source>
        <dbReference type="RuleBase" id="RU003718"/>
    </source>
</evidence>
<evidence type="ECO:0000256" key="2">
    <source>
        <dbReference type="ARBA" id="ARBA00022679"/>
    </source>
</evidence>
<dbReference type="CDD" id="cd03784">
    <property type="entry name" value="GT1_Gtf-like"/>
    <property type="match status" value="1"/>
</dbReference>
<dbReference type="FunFam" id="3.40.50.2000:FF:000037">
    <property type="entry name" value="Glycosyltransferase"/>
    <property type="match status" value="1"/>
</dbReference>
<evidence type="ECO:0000256" key="4">
    <source>
        <dbReference type="RuleBase" id="RU362057"/>
    </source>
</evidence>
<comment type="similarity">
    <text evidence="1 3">Belongs to the UDP-glycosyltransferase family.</text>
</comment>
<dbReference type="GO" id="GO:0035251">
    <property type="term" value="F:UDP-glucosyltransferase activity"/>
    <property type="evidence" value="ECO:0007669"/>
    <property type="project" value="InterPro"/>
</dbReference>
<organism evidence="5 6">
    <name type="scientific">Canna indica</name>
    <name type="common">Indian-shot</name>
    <dbReference type="NCBI Taxonomy" id="4628"/>
    <lineage>
        <taxon>Eukaryota</taxon>
        <taxon>Viridiplantae</taxon>
        <taxon>Streptophyta</taxon>
        <taxon>Embryophyta</taxon>
        <taxon>Tracheophyta</taxon>
        <taxon>Spermatophyta</taxon>
        <taxon>Magnoliopsida</taxon>
        <taxon>Liliopsida</taxon>
        <taxon>Zingiberales</taxon>
        <taxon>Cannaceae</taxon>
        <taxon>Canna</taxon>
    </lineage>
</organism>
<keyword evidence="6" id="KW-1185">Reference proteome</keyword>
<dbReference type="EC" id="2.4.1.-" evidence="4"/>
<dbReference type="PANTHER" id="PTHR48049">
    <property type="entry name" value="GLYCOSYLTRANSFERASE"/>
    <property type="match status" value="1"/>
</dbReference>
<evidence type="ECO:0000256" key="1">
    <source>
        <dbReference type="ARBA" id="ARBA00009995"/>
    </source>
</evidence>
<dbReference type="Pfam" id="PF00201">
    <property type="entry name" value="UDPGT"/>
    <property type="match status" value="1"/>
</dbReference>
<evidence type="ECO:0000313" key="6">
    <source>
        <dbReference type="Proteomes" id="UP001327560"/>
    </source>
</evidence>
<dbReference type="InterPro" id="IPR050481">
    <property type="entry name" value="UDP-glycosyltransf_plant"/>
</dbReference>
<gene>
    <name evidence="5" type="ORF">Cni_G23208</name>
</gene>
<evidence type="ECO:0000313" key="5">
    <source>
        <dbReference type="EMBL" id="WOL14428.1"/>
    </source>
</evidence>
<dbReference type="AlphaFoldDB" id="A0AAQ3QM16"/>
<dbReference type="PANTHER" id="PTHR48049:SF84">
    <property type="entry name" value="UDP-GLYCOSYLTRANSFERASE 79A6"/>
    <property type="match status" value="1"/>
</dbReference>
<keyword evidence="2 3" id="KW-0808">Transferase</keyword>
<dbReference type="EMBL" id="CP136896">
    <property type="protein sequence ID" value="WOL14428.1"/>
    <property type="molecule type" value="Genomic_DNA"/>
</dbReference>
<dbReference type="Proteomes" id="UP001327560">
    <property type="component" value="Chromosome 7"/>
</dbReference>
<dbReference type="InterPro" id="IPR002213">
    <property type="entry name" value="UDP_glucos_trans"/>
</dbReference>
<reference evidence="5 6" key="1">
    <citation type="submission" date="2023-10" db="EMBL/GenBank/DDBJ databases">
        <title>Chromosome-scale genome assembly provides insights into flower coloration mechanisms of Canna indica.</title>
        <authorList>
            <person name="Li C."/>
        </authorList>
    </citation>
    <scope>NUCLEOTIDE SEQUENCE [LARGE SCALE GENOMIC DNA]</scope>
    <source>
        <tissue evidence="5">Flower</tissue>
    </source>
</reference>
<dbReference type="PROSITE" id="PS00375">
    <property type="entry name" value="UDPGT"/>
    <property type="match status" value="1"/>
</dbReference>
<dbReference type="InterPro" id="IPR035595">
    <property type="entry name" value="UDP_glycos_trans_CS"/>
</dbReference>
<dbReference type="Gene3D" id="3.40.50.2000">
    <property type="entry name" value="Glycogen Phosphorylase B"/>
    <property type="match status" value="2"/>
</dbReference>
<name>A0AAQ3QM16_9LILI</name>